<dbReference type="PROSITE" id="PS52016">
    <property type="entry name" value="TONB_DEPENDENT_REC_3"/>
    <property type="match status" value="1"/>
</dbReference>
<dbReference type="InterPro" id="IPR036942">
    <property type="entry name" value="Beta-barrel_TonB_sf"/>
</dbReference>
<evidence type="ECO:0000256" key="5">
    <source>
        <dbReference type="ARBA" id="ARBA00022692"/>
    </source>
</evidence>
<dbReference type="PROSITE" id="PS01156">
    <property type="entry name" value="TONB_DEPENDENT_REC_2"/>
    <property type="match status" value="1"/>
</dbReference>
<keyword evidence="8" id="KW-0406">Ion transport</keyword>
<dbReference type="Proteomes" id="UP000184170">
    <property type="component" value="Unassembled WGS sequence"/>
</dbReference>
<dbReference type="Gene3D" id="2.40.170.20">
    <property type="entry name" value="TonB-dependent receptor, beta-barrel domain"/>
    <property type="match status" value="2"/>
</dbReference>
<feature type="domain" description="TonB-dependent receptor plug" evidence="17">
    <location>
        <begin position="39"/>
        <end position="147"/>
    </location>
</feature>
<sequence length="806" mass="88121">MKRNLLSLAIATSVAMVPQTFAQTLEEVTVTAQKRAQSVQDVAISIAAMGSDDLEKLGVMEAAQITEFVPNMELGMSPDSGIPIFVIRGVGLQDYNANNTPTTAVVVDDVYQPFGVYGAFAMFDTERVEILKGPQGGLYGRNSTGGAINIVSRRPEFDQNQANAAVDVGNYGTFNVRAGADLSIADNLAARVAVQNELSEGWFENTYLDRMQGGRDKTQARVTLSYEPTDTLRLDLRQTFGRDKSEVGIPEPEGYWNPNSSPWSPGDYNGSIALPDFTGPIPGDYCDAILNTGIPDANCVNINGKAPDGIYRGEDATVRHFDDTFNSTSLNVEWDLGTVTLVSVSNFTSLDFYHVNGSGSVGTGAANQDEWEAYAELVERDINFDDNYITNYSSDISSVSQELRLLSNNDGPFNWMAGASYAQDQLDEKRTCTFSANLYADWVAFPGCGTMEYEQETKVSSVYGQLVYDFNEAFTLTTDLRYTREQKDYVGGVLLNAGAWACNAFGIADYETCRDPELGVGDGPLPLSSGTPATYDEKDPSWKVTLDWKPTEDTLVYASVGHTFKSGGFFGGFFFNAEAVESYKPETNTAVELGFKSTLAEDTVQLNGAIFHYDYEGFQSPLEIQNNNATFSGLTNMGDVETRGAELDLRWLPIMGLDLRVGVGYMDTEIVKGPSGTGRIYDLFGQEVDVVGNELNNAPGLSVSSLARYEFSVTDELGAALQLGVNWTDDYYLSITNEPYAKEDGGALVNARAELFQEAGDWTVSLWGRNLTDRHYRTSTNDDGILNNYSSWSAPRTFGATLAYNF</sequence>
<gene>
    <name evidence="18" type="ORF">SAMN04487965_1004</name>
</gene>
<evidence type="ECO:0000256" key="11">
    <source>
        <dbReference type="ARBA" id="ARBA00023237"/>
    </source>
</evidence>
<organism evidence="18 19">
    <name type="scientific">Microbulbifer donghaiensis</name>
    <dbReference type="NCBI Taxonomy" id="494016"/>
    <lineage>
        <taxon>Bacteria</taxon>
        <taxon>Pseudomonadati</taxon>
        <taxon>Pseudomonadota</taxon>
        <taxon>Gammaproteobacteria</taxon>
        <taxon>Cellvibrionales</taxon>
        <taxon>Microbulbiferaceae</taxon>
        <taxon>Microbulbifer</taxon>
    </lineage>
</organism>
<comment type="similarity">
    <text evidence="12 14">Belongs to the TonB-dependent receptor family.</text>
</comment>
<feature type="chain" id="PRO_5012138070" evidence="15">
    <location>
        <begin position="23"/>
        <end position="806"/>
    </location>
</feature>
<accession>A0A1M4XLS7</accession>
<evidence type="ECO:0000256" key="2">
    <source>
        <dbReference type="ARBA" id="ARBA00022448"/>
    </source>
</evidence>
<dbReference type="EMBL" id="FQVA01000001">
    <property type="protein sequence ID" value="SHE94524.1"/>
    <property type="molecule type" value="Genomic_DNA"/>
</dbReference>
<keyword evidence="11 12" id="KW-0998">Cell outer membrane</keyword>
<evidence type="ECO:0000256" key="7">
    <source>
        <dbReference type="ARBA" id="ARBA00023004"/>
    </source>
</evidence>
<evidence type="ECO:0000313" key="19">
    <source>
        <dbReference type="Proteomes" id="UP000184170"/>
    </source>
</evidence>
<dbReference type="GO" id="GO:0009279">
    <property type="term" value="C:cell outer membrane"/>
    <property type="evidence" value="ECO:0007669"/>
    <property type="project" value="UniProtKB-SubCell"/>
</dbReference>
<evidence type="ECO:0000259" key="17">
    <source>
        <dbReference type="Pfam" id="PF07715"/>
    </source>
</evidence>
<dbReference type="PANTHER" id="PTHR32552:SF81">
    <property type="entry name" value="TONB-DEPENDENT OUTER MEMBRANE RECEPTOR"/>
    <property type="match status" value="1"/>
</dbReference>
<keyword evidence="3 12" id="KW-1134">Transmembrane beta strand</keyword>
<protein>
    <submittedName>
        <fullName evidence="18">Iron complex outermembrane recepter protein</fullName>
    </submittedName>
</protein>
<evidence type="ECO:0000259" key="16">
    <source>
        <dbReference type="Pfam" id="PF00593"/>
    </source>
</evidence>
<dbReference type="STRING" id="494016.SAMN04487965_1004"/>
<evidence type="ECO:0000256" key="4">
    <source>
        <dbReference type="ARBA" id="ARBA00022496"/>
    </source>
</evidence>
<evidence type="ECO:0000256" key="9">
    <source>
        <dbReference type="ARBA" id="ARBA00023077"/>
    </source>
</evidence>
<evidence type="ECO:0000256" key="10">
    <source>
        <dbReference type="ARBA" id="ARBA00023136"/>
    </source>
</evidence>
<feature type="domain" description="TonB-dependent receptor-like beta-barrel" evidence="16">
    <location>
        <begin position="309"/>
        <end position="771"/>
    </location>
</feature>
<dbReference type="OrthoDB" id="7051185at2"/>
<comment type="subcellular location">
    <subcellularLocation>
        <location evidence="1 12">Cell outer membrane</location>
        <topology evidence="1 12">Multi-pass membrane protein</topology>
    </subcellularLocation>
</comment>
<dbReference type="GO" id="GO:0006826">
    <property type="term" value="P:iron ion transport"/>
    <property type="evidence" value="ECO:0007669"/>
    <property type="project" value="UniProtKB-KW"/>
</dbReference>
<dbReference type="Pfam" id="PF00593">
    <property type="entry name" value="TonB_dep_Rec_b-barrel"/>
    <property type="match status" value="1"/>
</dbReference>
<dbReference type="SUPFAM" id="SSF56935">
    <property type="entry name" value="Porins"/>
    <property type="match status" value="1"/>
</dbReference>
<dbReference type="Pfam" id="PF07715">
    <property type="entry name" value="Plug"/>
    <property type="match status" value="1"/>
</dbReference>
<evidence type="ECO:0000256" key="8">
    <source>
        <dbReference type="ARBA" id="ARBA00023065"/>
    </source>
</evidence>
<dbReference type="RefSeq" id="WP_073272290.1">
    <property type="nucleotide sequence ID" value="NZ_FQVA01000001.1"/>
</dbReference>
<feature type="signal peptide" evidence="15">
    <location>
        <begin position="1"/>
        <end position="22"/>
    </location>
</feature>
<reference evidence="19" key="1">
    <citation type="submission" date="2016-11" db="EMBL/GenBank/DDBJ databases">
        <authorList>
            <person name="Varghese N."/>
            <person name="Submissions S."/>
        </authorList>
    </citation>
    <scope>NUCLEOTIDE SEQUENCE [LARGE SCALE GENOMIC DNA]</scope>
    <source>
        <strain evidence="19">CGMCC 1.7063</strain>
    </source>
</reference>
<dbReference type="PANTHER" id="PTHR32552">
    <property type="entry name" value="FERRICHROME IRON RECEPTOR-RELATED"/>
    <property type="match status" value="1"/>
</dbReference>
<evidence type="ECO:0000256" key="6">
    <source>
        <dbReference type="ARBA" id="ARBA00022729"/>
    </source>
</evidence>
<proteinExistence type="inferred from homology"/>
<keyword evidence="5 12" id="KW-0812">Transmembrane</keyword>
<evidence type="ECO:0000256" key="3">
    <source>
        <dbReference type="ARBA" id="ARBA00022452"/>
    </source>
</evidence>
<keyword evidence="6 15" id="KW-0732">Signal</keyword>
<dbReference type="AlphaFoldDB" id="A0A1M4XLS7"/>
<evidence type="ECO:0000256" key="15">
    <source>
        <dbReference type="SAM" id="SignalP"/>
    </source>
</evidence>
<dbReference type="InterPro" id="IPR010917">
    <property type="entry name" value="TonB_rcpt_CS"/>
</dbReference>
<keyword evidence="9 14" id="KW-0798">TonB box</keyword>
<dbReference type="InterPro" id="IPR000531">
    <property type="entry name" value="Beta-barrel_TonB"/>
</dbReference>
<evidence type="ECO:0000256" key="14">
    <source>
        <dbReference type="RuleBase" id="RU003357"/>
    </source>
</evidence>
<keyword evidence="10 12" id="KW-0472">Membrane</keyword>
<keyword evidence="7" id="KW-0408">Iron</keyword>
<feature type="short sequence motif" description="TonB C-terminal box" evidence="13">
    <location>
        <begin position="789"/>
        <end position="806"/>
    </location>
</feature>
<keyword evidence="2 12" id="KW-0813">Transport</keyword>
<keyword evidence="19" id="KW-1185">Reference proteome</keyword>
<evidence type="ECO:0000256" key="13">
    <source>
        <dbReference type="PROSITE-ProRule" id="PRU10144"/>
    </source>
</evidence>
<name>A0A1M4XLS7_9GAMM</name>
<dbReference type="InterPro" id="IPR012910">
    <property type="entry name" value="Plug_dom"/>
</dbReference>
<dbReference type="InterPro" id="IPR039426">
    <property type="entry name" value="TonB-dep_rcpt-like"/>
</dbReference>
<evidence type="ECO:0000256" key="12">
    <source>
        <dbReference type="PROSITE-ProRule" id="PRU01360"/>
    </source>
</evidence>
<evidence type="ECO:0000313" key="18">
    <source>
        <dbReference type="EMBL" id="SHE94524.1"/>
    </source>
</evidence>
<keyword evidence="4" id="KW-0410">Iron transport</keyword>
<evidence type="ECO:0000256" key="1">
    <source>
        <dbReference type="ARBA" id="ARBA00004571"/>
    </source>
</evidence>